<evidence type="ECO:0000313" key="2">
    <source>
        <dbReference type="EMBL" id="OUQ33613.1"/>
    </source>
</evidence>
<evidence type="ECO:0000259" key="1">
    <source>
        <dbReference type="Pfam" id="PF10088"/>
    </source>
</evidence>
<dbReference type="RefSeq" id="WP_087358666.1">
    <property type="nucleotide sequence ID" value="NZ_NFLJ01000027.1"/>
</dbReference>
<dbReference type="InterPro" id="IPR018760">
    <property type="entry name" value="DUF2326"/>
</dbReference>
<organism evidence="2 3">
    <name type="scientific">Massilimicrobiota timonensis</name>
    <dbReference type="NCBI Taxonomy" id="1776392"/>
    <lineage>
        <taxon>Bacteria</taxon>
        <taxon>Bacillati</taxon>
        <taxon>Bacillota</taxon>
        <taxon>Erysipelotrichia</taxon>
        <taxon>Erysipelotrichales</taxon>
        <taxon>Erysipelotrichaceae</taxon>
        <taxon>Massilimicrobiota</taxon>
    </lineage>
</organism>
<dbReference type="Proteomes" id="UP000195305">
    <property type="component" value="Unassembled WGS sequence"/>
</dbReference>
<dbReference type="Pfam" id="PF10088">
    <property type="entry name" value="DUF2326"/>
    <property type="match status" value="1"/>
</dbReference>
<feature type="domain" description="DUF2326" evidence="1">
    <location>
        <begin position="24"/>
        <end position="148"/>
    </location>
</feature>
<gene>
    <name evidence="2" type="ORF">B5E75_09415</name>
</gene>
<dbReference type="AlphaFoldDB" id="A0A1Y4SXV9"/>
<evidence type="ECO:0000313" key="3">
    <source>
        <dbReference type="Proteomes" id="UP000195305"/>
    </source>
</evidence>
<dbReference type="OrthoDB" id="5140926at2"/>
<dbReference type="EMBL" id="NFLJ01000027">
    <property type="protein sequence ID" value="OUQ33613.1"/>
    <property type="molecule type" value="Genomic_DNA"/>
</dbReference>
<protein>
    <recommendedName>
        <fullName evidence="1">DUF2326 domain-containing protein</fullName>
    </recommendedName>
</protein>
<proteinExistence type="predicted"/>
<reference evidence="2 3" key="1">
    <citation type="journal article" date="2018" name="BMC Genomics">
        <title>Whole genome sequencing and function prediction of 133 gut anaerobes isolated from chicken caecum in pure cultures.</title>
        <authorList>
            <person name="Medvecky M."/>
            <person name="Cejkova D."/>
            <person name="Polansky O."/>
            <person name="Karasova D."/>
            <person name="Kubasova T."/>
            <person name="Cizek A."/>
            <person name="Rychlik I."/>
        </authorList>
    </citation>
    <scope>NUCLEOTIDE SEQUENCE [LARGE SCALE GENOMIC DNA]</scope>
    <source>
        <strain evidence="2 3">An13</strain>
    </source>
</reference>
<sequence length="152" mass="17952">MSNEYQEDVKTQVTEFNKYFEEVSEYLYDEKYLLSYDLKTNKNNQSYYVFSTFNENLSSGKKQGEILCFDIALIQFSRHLNLAHLSFLLNDKKELMDNHQLLKVARYAKENNIQLVFSMLADKVPDILNNDGNIILRLSQTSKLFRIEENNL</sequence>
<name>A0A1Y4SXV9_9FIRM</name>
<comment type="caution">
    <text evidence="2">The sequence shown here is derived from an EMBL/GenBank/DDBJ whole genome shotgun (WGS) entry which is preliminary data.</text>
</comment>
<accession>A0A1Y4SXV9</accession>
<keyword evidence="3" id="KW-1185">Reference proteome</keyword>